<keyword evidence="2" id="KW-0833">Ubl conjugation pathway</keyword>
<dbReference type="InterPro" id="IPR050185">
    <property type="entry name" value="Ub_carboxyl-term_hydrolase"/>
</dbReference>
<keyword evidence="6" id="KW-1185">Reference proteome</keyword>
<keyword evidence="2" id="KW-0645">Protease</keyword>
<feature type="compositionally biased region" description="Polar residues" evidence="3">
    <location>
        <begin position="174"/>
        <end position="188"/>
    </location>
</feature>
<dbReference type="InterPro" id="IPR018200">
    <property type="entry name" value="USP_CS"/>
</dbReference>
<feature type="compositionally biased region" description="Polar residues" evidence="3">
    <location>
        <begin position="227"/>
        <end position="240"/>
    </location>
</feature>
<dbReference type="InterPro" id="IPR028889">
    <property type="entry name" value="USP"/>
</dbReference>
<dbReference type="AlphaFoldDB" id="A0A2R6XTQ1"/>
<dbReference type="Proteomes" id="UP000244005">
    <property type="component" value="Unassembled WGS sequence"/>
</dbReference>
<dbReference type="Gramene" id="Mp7g13030.1">
    <property type="protein sequence ID" value="Mp7g13030.1.cds"/>
    <property type="gene ID" value="Mp7g13030"/>
</dbReference>
<feature type="compositionally biased region" description="Low complexity" evidence="3">
    <location>
        <begin position="252"/>
        <end position="266"/>
    </location>
</feature>
<proteinExistence type="inferred from homology"/>
<accession>A0A2R6XTQ1</accession>
<dbReference type="PROSITE" id="PS50235">
    <property type="entry name" value="USP_3"/>
    <property type="match status" value="1"/>
</dbReference>
<name>A0A2R6XTQ1_MARPO</name>
<feature type="compositionally biased region" description="Low complexity" evidence="3">
    <location>
        <begin position="312"/>
        <end position="327"/>
    </location>
</feature>
<feature type="domain" description="USP" evidence="4">
    <location>
        <begin position="397"/>
        <end position="759"/>
    </location>
</feature>
<protein>
    <recommendedName>
        <fullName evidence="2">Ubiquitin carboxyl-terminal hydrolase</fullName>
        <ecNumber evidence="2">3.4.19.12</ecNumber>
    </recommendedName>
</protein>
<dbReference type="PROSITE" id="PS00973">
    <property type="entry name" value="USP_2"/>
    <property type="match status" value="1"/>
</dbReference>
<reference evidence="6" key="1">
    <citation type="journal article" date="2017" name="Cell">
        <title>Insights into land plant evolution garnered from the Marchantia polymorpha genome.</title>
        <authorList>
            <person name="Bowman J.L."/>
            <person name="Kohchi T."/>
            <person name="Yamato K.T."/>
            <person name="Jenkins J."/>
            <person name="Shu S."/>
            <person name="Ishizaki K."/>
            <person name="Yamaoka S."/>
            <person name="Nishihama R."/>
            <person name="Nakamura Y."/>
            <person name="Berger F."/>
            <person name="Adam C."/>
            <person name="Aki S.S."/>
            <person name="Althoff F."/>
            <person name="Araki T."/>
            <person name="Arteaga-Vazquez M.A."/>
            <person name="Balasubrmanian S."/>
            <person name="Barry K."/>
            <person name="Bauer D."/>
            <person name="Boehm C.R."/>
            <person name="Briginshaw L."/>
            <person name="Caballero-Perez J."/>
            <person name="Catarino B."/>
            <person name="Chen F."/>
            <person name="Chiyoda S."/>
            <person name="Chovatia M."/>
            <person name="Davies K.M."/>
            <person name="Delmans M."/>
            <person name="Demura T."/>
            <person name="Dierschke T."/>
            <person name="Dolan L."/>
            <person name="Dorantes-Acosta A.E."/>
            <person name="Eklund D.M."/>
            <person name="Florent S.N."/>
            <person name="Flores-Sandoval E."/>
            <person name="Fujiyama A."/>
            <person name="Fukuzawa H."/>
            <person name="Galik B."/>
            <person name="Grimanelli D."/>
            <person name="Grimwood J."/>
            <person name="Grossniklaus U."/>
            <person name="Hamada T."/>
            <person name="Haseloff J."/>
            <person name="Hetherington A.J."/>
            <person name="Higo A."/>
            <person name="Hirakawa Y."/>
            <person name="Hundley H.N."/>
            <person name="Ikeda Y."/>
            <person name="Inoue K."/>
            <person name="Inoue S.I."/>
            <person name="Ishida S."/>
            <person name="Jia Q."/>
            <person name="Kakita M."/>
            <person name="Kanazawa T."/>
            <person name="Kawai Y."/>
            <person name="Kawashima T."/>
            <person name="Kennedy M."/>
            <person name="Kinose K."/>
            <person name="Kinoshita T."/>
            <person name="Kohara Y."/>
            <person name="Koide E."/>
            <person name="Komatsu K."/>
            <person name="Kopischke S."/>
            <person name="Kubo M."/>
            <person name="Kyozuka J."/>
            <person name="Lagercrantz U."/>
            <person name="Lin S.S."/>
            <person name="Lindquist E."/>
            <person name="Lipzen A.M."/>
            <person name="Lu C.W."/>
            <person name="De Luna E."/>
            <person name="Martienssen R.A."/>
            <person name="Minamino N."/>
            <person name="Mizutani M."/>
            <person name="Mizutani M."/>
            <person name="Mochizuki N."/>
            <person name="Monte I."/>
            <person name="Mosher R."/>
            <person name="Nagasaki H."/>
            <person name="Nakagami H."/>
            <person name="Naramoto S."/>
            <person name="Nishitani K."/>
            <person name="Ohtani M."/>
            <person name="Okamoto T."/>
            <person name="Okumura M."/>
            <person name="Phillips J."/>
            <person name="Pollak B."/>
            <person name="Reinders A."/>
            <person name="Rovekamp M."/>
            <person name="Sano R."/>
            <person name="Sawa S."/>
            <person name="Schmid M.W."/>
            <person name="Shirakawa M."/>
            <person name="Solano R."/>
            <person name="Spunde A."/>
            <person name="Suetsugu N."/>
            <person name="Sugano S."/>
            <person name="Sugiyama A."/>
            <person name="Sun R."/>
            <person name="Suzuki Y."/>
            <person name="Takenaka M."/>
            <person name="Takezawa D."/>
            <person name="Tomogane H."/>
            <person name="Tsuzuki M."/>
            <person name="Ueda T."/>
            <person name="Umeda M."/>
            <person name="Ward J.M."/>
            <person name="Watanabe Y."/>
            <person name="Yazaki K."/>
            <person name="Yokoyama R."/>
            <person name="Yoshitake Y."/>
            <person name="Yotsui I."/>
            <person name="Zachgo S."/>
            <person name="Schmutz J."/>
        </authorList>
    </citation>
    <scope>NUCLEOTIDE SEQUENCE [LARGE SCALE GENOMIC DNA]</scope>
    <source>
        <strain evidence="6">Tak-1</strain>
    </source>
</reference>
<dbReference type="PANTHER" id="PTHR21646:SF23">
    <property type="entry name" value="UBIQUITIN CARBOXYL-TERMINAL HYDROLASE USP2"/>
    <property type="match status" value="1"/>
</dbReference>
<dbReference type="EC" id="3.4.19.12" evidence="2"/>
<comment type="catalytic activity">
    <reaction evidence="2">
        <text>Thiol-dependent hydrolysis of ester, thioester, amide, peptide and isopeptide bonds formed by the C-terminal Gly of ubiquitin (a 76-residue protein attached to proteins as an intracellular targeting signal).</text>
        <dbReference type="EC" id="3.4.19.12"/>
    </reaction>
</comment>
<dbReference type="Pfam" id="PF00443">
    <property type="entry name" value="UCH"/>
    <property type="match status" value="1"/>
</dbReference>
<feature type="compositionally biased region" description="Polar residues" evidence="3">
    <location>
        <begin position="65"/>
        <end position="74"/>
    </location>
</feature>
<dbReference type="SUPFAM" id="SSF54001">
    <property type="entry name" value="Cysteine proteinases"/>
    <property type="match status" value="1"/>
</dbReference>
<evidence type="ECO:0000256" key="1">
    <source>
        <dbReference type="ARBA" id="ARBA00009085"/>
    </source>
</evidence>
<organism evidence="5 6">
    <name type="scientific">Marchantia polymorpha</name>
    <name type="common">Common liverwort</name>
    <name type="synonym">Marchantia aquatica</name>
    <dbReference type="NCBI Taxonomy" id="3197"/>
    <lineage>
        <taxon>Eukaryota</taxon>
        <taxon>Viridiplantae</taxon>
        <taxon>Streptophyta</taxon>
        <taxon>Embryophyta</taxon>
        <taxon>Marchantiophyta</taxon>
        <taxon>Marchantiopsida</taxon>
        <taxon>Marchantiidae</taxon>
        <taxon>Marchantiales</taxon>
        <taxon>Marchantiaceae</taxon>
        <taxon>Marchantia</taxon>
    </lineage>
</organism>
<feature type="compositionally biased region" description="Basic and acidic residues" evidence="3">
    <location>
        <begin position="53"/>
        <end position="63"/>
    </location>
</feature>
<dbReference type="PROSITE" id="PS00972">
    <property type="entry name" value="USP_1"/>
    <property type="match status" value="1"/>
</dbReference>
<feature type="region of interest" description="Disordered" evidence="3">
    <location>
        <begin position="94"/>
        <end position="387"/>
    </location>
</feature>
<feature type="compositionally biased region" description="Basic and acidic residues" evidence="3">
    <location>
        <begin position="286"/>
        <end position="304"/>
    </location>
</feature>
<evidence type="ECO:0000256" key="2">
    <source>
        <dbReference type="RuleBase" id="RU366025"/>
    </source>
</evidence>
<comment type="function">
    <text evidence="2">Recognizes and hydrolyzes the peptide bond at the C-terminal Gly of ubiquitin. Involved in the processing of poly-ubiquitin precursors as well as that of ubiquitinated proteins.</text>
</comment>
<feature type="compositionally biased region" description="Basic and acidic residues" evidence="3">
    <location>
        <begin position="203"/>
        <end position="216"/>
    </location>
</feature>
<dbReference type="PANTHER" id="PTHR21646">
    <property type="entry name" value="UBIQUITIN CARBOXYL-TERMINAL HYDROLASE"/>
    <property type="match status" value="1"/>
</dbReference>
<gene>
    <name evidence="5" type="ORF">MARPO_0003s0311</name>
</gene>
<dbReference type="InterPro" id="IPR001394">
    <property type="entry name" value="Peptidase_C19_UCH"/>
</dbReference>
<comment type="similarity">
    <text evidence="1 2">Belongs to the peptidase C19 family.</text>
</comment>
<dbReference type="GO" id="GO:0004843">
    <property type="term" value="F:cysteine-type deubiquitinase activity"/>
    <property type="evidence" value="ECO:0007669"/>
    <property type="project" value="UniProtKB-UniRule"/>
</dbReference>
<dbReference type="OrthoDB" id="1926517at2759"/>
<dbReference type="OMA" id="STIECCT"/>
<sequence length="760" mass="84170">MLSKNKKEGLPLKEIKSDNKWFAYYREKFGASSGTTNKSRRTSRAEPTSSQIVKEKERGKEKALASSSPGQQRVCSMKGSDSIVLPLAYKRIPYEEERNKNSPVRILGGGLGGGGNRERKPEVQRSASSRNLDREDSRRRSSISKEIDALFPGPKVYGGRDAVKDQIGLPGGRSTVTPAAALSTTSSNRDLRRKSDSSAFVPERCRGADKADEKLLRGRRKSAAVDAQTSLSTDTNNIAKRSQRSERPYELSTSSKTPCKPSSKKPAISNVPEVPIIITDSSSSESSRESADIVENRRDKHRVTGETNNDASSCSSSGSISPISLNSRLTEMNLGSDRARRSSASDEKLPVSSEKKPSNSSSFERGSLMSTSSGDSRAPRDSTLARSRSGMGVAGLVGLMNEGNTCYLNSCLQCLAHSLPLASSIQGPLQELMQRRGSGMRAGSSERDFSSLTELLAYSFRQVVRDLWQRPAFSATSARTFLQCVQAWAPQFAGHSQHDAQEVLRAILDGLHEALNKVTTPPPYRDLYIEPKPEEELADLTWRYHKLCQDSIIQDIFCGQLQSTIECCTCHRKSHCFDPFLDLSLPFPKNAGESSMRDQFRGGQSRARVTLQDCLSAFVTPEQLEGSNKYYCPSCKAPRTSIKKLTLYRLPPVLVLHIKRFFKSDRYSYQKDDTPVYYPLKGLDLTDFLSSRRVGRQGVIYDLYGVCCHMGSLGGGHYTAQCKNWENDVWYCFNDSSVSPLQDSAVLSSSAYILFYQQRT</sequence>
<evidence type="ECO:0000313" key="6">
    <source>
        <dbReference type="Proteomes" id="UP000244005"/>
    </source>
</evidence>
<dbReference type="GO" id="GO:0006508">
    <property type="term" value="P:proteolysis"/>
    <property type="evidence" value="ECO:0007669"/>
    <property type="project" value="UniProtKB-KW"/>
</dbReference>
<dbReference type="InterPro" id="IPR038765">
    <property type="entry name" value="Papain-like_cys_pep_sf"/>
</dbReference>
<evidence type="ECO:0000313" key="5">
    <source>
        <dbReference type="EMBL" id="PTQ49482.1"/>
    </source>
</evidence>
<dbReference type="CDD" id="cd02674">
    <property type="entry name" value="Peptidase_C19R"/>
    <property type="match status" value="1"/>
</dbReference>
<keyword evidence="2" id="KW-0378">Hydrolase</keyword>
<dbReference type="GO" id="GO:0016579">
    <property type="term" value="P:protein deubiquitination"/>
    <property type="evidence" value="ECO:0007669"/>
    <property type="project" value="InterPro"/>
</dbReference>
<evidence type="ECO:0000256" key="3">
    <source>
        <dbReference type="SAM" id="MobiDB-lite"/>
    </source>
</evidence>
<evidence type="ECO:0000259" key="4">
    <source>
        <dbReference type="PROSITE" id="PS50235"/>
    </source>
</evidence>
<dbReference type="Gene3D" id="3.90.70.10">
    <property type="entry name" value="Cysteine proteinases"/>
    <property type="match status" value="1"/>
</dbReference>
<feature type="compositionally biased region" description="Basic and acidic residues" evidence="3">
    <location>
        <begin position="337"/>
        <end position="357"/>
    </location>
</feature>
<dbReference type="EMBL" id="KZ772675">
    <property type="protein sequence ID" value="PTQ49482.1"/>
    <property type="molecule type" value="Genomic_DNA"/>
</dbReference>
<feature type="region of interest" description="Disordered" evidence="3">
    <location>
        <begin position="32"/>
        <end position="78"/>
    </location>
</feature>
<keyword evidence="2" id="KW-0788">Thiol protease</keyword>
<feature type="compositionally biased region" description="Basic and acidic residues" evidence="3">
    <location>
        <begin position="131"/>
        <end position="148"/>
    </location>
</feature>